<dbReference type="EMBL" id="JACONT010000017">
    <property type="protein sequence ID" value="MBC3941897.1"/>
    <property type="molecule type" value="Genomic_DNA"/>
</dbReference>
<dbReference type="RefSeq" id="WP_187503613.1">
    <property type="nucleotide sequence ID" value="NZ_CP162536.1"/>
</dbReference>
<dbReference type="Gene3D" id="3.40.50.1820">
    <property type="entry name" value="alpha/beta hydrolase"/>
    <property type="match status" value="1"/>
</dbReference>
<protein>
    <submittedName>
        <fullName evidence="2">Alpha/beta hydrolase</fullName>
    </submittedName>
</protein>
<accession>A0ABR7ANK1</accession>
<evidence type="ECO:0000259" key="1">
    <source>
        <dbReference type="Pfam" id="PF07859"/>
    </source>
</evidence>
<name>A0ABR7ANK1_9SPHN</name>
<evidence type="ECO:0000313" key="3">
    <source>
        <dbReference type="Proteomes" id="UP000597613"/>
    </source>
</evidence>
<dbReference type="InterPro" id="IPR013094">
    <property type="entry name" value="AB_hydrolase_3"/>
</dbReference>
<keyword evidence="3" id="KW-1185">Reference proteome</keyword>
<dbReference type="Proteomes" id="UP000597613">
    <property type="component" value="Unassembled WGS sequence"/>
</dbReference>
<dbReference type="GO" id="GO:0016787">
    <property type="term" value="F:hydrolase activity"/>
    <property type="evidence" value="ECO:0007669"/>
    <property type="project" value="UniProtKB-KW"/>
</dbReference>
<gene>
    <name evidence="2" type="ORF">H8S47_09410</name>
</gene>
<reference evidence="2 3" key="1">
    <citation type="submission" date="2020-08" db="EMBL/GenBank/DDBJ databases">
        <title>Putative novel bacterial strains isolated from necrotic wheat leaf tissues caused by Xanthomonas translucens.</title>
        <authorList>
            <person name="Tambong J.T."/>
        </authorList>
    </citation>
    <scope>NUCLEOTIDE SEQUENCE [LARGE SCALE GENOMIC DNA]</scope>
    <source>
        <strain evidence="3">DOAB 1063</strain>
    </source>
</reference>
<proteinExistence type="predicted"/>
<sequence>MLVAASHHHPTLDPVVQTFLDRCGEGQAVDGPLNDDRHTDYDVFRPQGDGARTVPVIVYIHAGSSKDRAEALQGLADRSGAAVLPVAIEPNAGPAASERRVNDRLASLASATPCLIDPSRLTFAGDGLGALSALACAGGPPGAGVRPSLLVLVTPVFGPPASGFSTHRMNEAAADACTRSGITLTGPVGWPADRSRDWLRRLPPILLLTAEIDPFRDGAEDFARRMMATEHEISAHRSLGMIHDFSWLPPLVHARGALDAQRLMASAVGEAFCFATNSDAHTC</sequence>
<dbReference type="Pfam" id="PF07859">
    <property type="entry name" value="Abhydrolase_3"/>
    <property type="match status" value="1"/>
</dbReference>
<feature type="domain" description="Alpha/beta hydrolase fold-3" evidence="1">
    <location>
        <begin position="112"/>
        <end position="245"/>
    </location>
</feature>
<evidence type="ECO:0000313" key="2">
    <source>
        <dbReference type="EMBL" id="MBC3941897.1"/>
    </source>
</evidence>
<dbReference type="SUPFAM" id="SSF53474">
    <property type="entry name" value="alpha/beta-Hydrolases"/>
    <property type="match status" value="1"/>
</dbReference>
<organism evidence="2 3">
    <name type="scientific">Sphingomonas albertensis</name>
    <dbReference type="NCBI Taxonomy" id="2762591"/>
    <lineage>
        <taxon>Bacteria</taxon>
        <taxon>Pseudomonadati</taxon>
        <taxon>Pseudomonadota</taxon>
        <taxon>Alphaproteobacteria</taxon>
        <taxon>Sphingomonadales</taxon>
        <taxon>Sphingomonadaceae</taxon>
        <taxon>Sphingomonas</taxon>
    </lineage>
</organism>
<comment type="caution">
    <text evidence="2">The sequence shown here is derived from an EMBL/GenBank/DDBJ whole genome shotgun (WGS) entry which is preliminary data.</text>
</comment>
<dbReference type="InterPro" id="IPR029058">
    <property type="entry name" value="AB_hydrolase_fold"/>
</dbReference>
<keyword evidence="2" id="KW-0378">Hydrolase</keyword>